<feature type="region of interest" description="Disordered" evidence="8">
    <location>
        <begin position="296"/>
        <end position="320"/>
    </location>
</feature>
<feature type="domain" description="Cytochrome c" evidence="9">
    <location>
        <begin position="251"/>
        <end position="406"/>
    </location>
</feature>
<dbReference type="InterPro" id="IPR026259">
    <property type="entry name" value="MauG/Cytc_peroxidase"/>
</dbReference>
<keyword evidence="6" id="KW-0560">Oxidoreductase</keyword>
<evidence type="ECO:0000256" key="1">
    <source>
        <dbReference type="ARBA" id="ARBA00004418"/>
    </source>
</evidence>
<evidence type="ECO:0000256" key="6">
    <source>
        <dbReference type="ARBA" id="ARBA00023002"/>
    </source>
</evidence>
<dbReference type="GO" id="GO:0046872">
    <property type="term" value="F:metal ion binding"/>
    <property type="evidence" value="ECO:0007669"/>
    <property type="project" value="UniProtKB-KW"/>
</dbReference>
<dbReference type="GO" id="GO:0042597">
    <property type="term" value="C:periplasmic space"/>
    <property type="evidence" value="ECO:0007669"/>
    <property type="project" value="UniProtKB-SubCell"/>
</dbReference>
<gene>
    <name evidence="10" type="ORF">METZ01_LOCUS94101</name>
</gene>
<organism evidence="10">
    <name type="scientific">marine metagenome</name>
    <dbReference type="NCBI Taxonomy" id="408172"/>
    <lineage>
        <taxon>unclassified sequences</taxon>
        <taxon>metagenomes</taxon>
        <taxon>ecological metagenomes</taxon>
    </lineage>
</organism>
<dbReference type="InterPro" id="IPR009056">
    <property type="entry name" value="Cyt_c-like_dom"/>
</dbReference>
<dbReference type="GO" id="GO:0020037">
    <property type="term" value="F:heme binding"/>
    <property type="evidence" value="ECO:0007669"/>
    <property type="project" value="InterPro"/>
</dbReference>
<dbReference type="PANTHER" id="PTHR30600:SF10">
    <property type="entry name" value="BLL6722 PROTEIN"/>
    <property type="match status" value="1"/>
</dbReference>
<evidence type="ECO:0000256" key="8">
    <source>
        <dbReference type="SAM" id="MobiDB-lite"/>
    </source>
</evidence>
<keyword evidence="7" id="KW-0408">Iron</keyword>
<reference evidence="10" key="1">
    <citation type="submission" date="2018-05" db="EMBL/GenBank/DDBJ databases">
        <authorList>
            <person name="Lanie J.A."/>
            <person name="Ng W.-L."/>
            <person name="Kazmierczak K.M."/>
            <person name="Andrzejewski T.M."/>
            <person name="Davidsen T.M."/>
            <person name="Wayne K.J."/>
            <person name="Tettelin H."/>
            <person name="Glass J.I."/>
            <person name="Rusch D."/>
            <person name="Podicherti R."/>
            <person name="Tsui H.-C.T."/>
            <person name="Winkler M.E."/>
        </authorList>
    </citation>
    <scope>NUCLEOTIDE SEQUENCE</scope>
</reference>
<evidence type="ECO:0000256" key="4">
    <source>
        <dbReference type="ARBA" id="ARBA00022729"/>
    </source>
</evidence>
<dbReference type="GO" id="GO:0009055">
    <property type="term" value="F:electron transfer activity"/>
    <property type="evidence" value="ECO:0007669"/>
    <property type="project" value="InterPro"/>
</dbReference>
<evidence type="ECO:0000256" key="2">
    <source>
        <dbReference type="ARBA" id="ARBA00022617"/>
    </source>
</evidence>
<keyword evidence="2" id="KW-0349">Heme</keyword>
<evidence type="ECO:0000259" key="9">
    <source>
        <dbReference type="PROSITE" id="PS51007"/>
    </source>
</evidence>
<proteinExistence type="predicted"/>
<comment type="subcellular location">
    <subcellularLocation>
        <location evidence="1">Periplasm</location>
    </subcellularLocation>
</comment>
<dbReference type="InterPro" id="IPR036909">
    <property type="entry name" value="Cyt_c-like_dom_sf"/>
</dbReference>
<name>A0A381VNL4_9ZZZZ</name>
<accession>A0A381VNL4</accession>
<evidence type="ECO:0000256" key="5">
    <source>
        <dbReference type="ARBA" id="ARBA00022764"/>
    </source>
</evidence>
<dbReference type="PROSITE" id="PS51007">
    <property type="entry name" value="CYTC"/>
    <property type="match status" value="1"/>
</dbReference>
<sequence length="429" mass="46601">MTKSQFREFLFGAKHLTGLLVAAATVAILFFLEVGAVGQEAQFPVDGEHSVSALPLTQEAPGYNPTTPEKVELGRLLFWDPLLSGPQDVACATCHHPINGYAEDRDLSLGVSGTGRGRFRRDGTLVKRNSPTVLNVAFNGIDESGRYDPATAPAFWDNRIRSLESQALEPLKSFEEMRGDTYPEDEALARVVAKLQANAEYPSLFAEAFGSEQPVTAENLGRAIAAFMRSLLANNAPFDRYMRGDSSAMTTEQVRGMERFEEIGCIRCHNGPMFSDYKLHTMGVPDNPALVGPLAGATTPASDGGAQNPPCPAGGTPEPRTAATRAACDSYAFRTASLRNLELTFPYGHNGMFRTLNAVVGFYESTIAGESRNPNVPFEELDPLLRQLQNVDEEDVDLIEFLYALSDDSFDRTIPERVPSGLPVGGSIK</sequence>
<evidence type="ECO:0000313" key="10">
    <source>
        <dbReference type="EMBL" id="SVA41247.1"/>
    </source>
</evidence>
<evidence type="ECO:0000256" key="3">
    <source>
        <dbReference type="ARBA" id="ARBA00022723"/>
    </source>
</evidence>
<keyword evidence="5" id="KW-0574">Periplasm</keyword>
<dbReference type="AlphaFoldDB" id="A0A381VNL4"/>
<dbReference type="SUPFAM" id="SSF46626">
    <property type="entry name" value="Cytochrome c"/>
    <property type="match status" value="2"/>
</dbReference>
<dbReference type="GO" id="GO:0004130">
    <property type="term" value="F:cytochrome-c peroxidase activity"/>
    <property type="evidence" value="ECO:0007669"/>
    <property type="project" value="TreeGrafter"/>
</dbReference>
<dbReference type="InterPro" id="IPR004852">
    <property type="entry name" value="Di-haem_cyt_c_peroxidsae"/>
</dbReference>
<keyword evidence="4" id="KW-0732">Signal</keyword>
<evidence type="ECO:0000256" key="7">
    <source>
        <dbReference type="ARBA" id="ARBA00023004"/>
    </source>
</evidence>
<dbReference type="Pfam" id="PF03150">
    <property type="entry name" value="CCP_MauG"/>
    <property type="match status" value="1"/>
</dbReference>
<protein>
    <recommendedName>
        <fullName evidence="9">Cytochrome c domain-containing protein</fullName>
    </recommendedName>
</protein>
<dbReference type="PIRSF" id="PIRSF000294">
    <property type="entry name" value="Cytochrome-c_peroxidase"/>
    <property type="match status" value="1"/>
</dbReference>
<dbReference type="Gene3D" id="1.10.760.10">
    <property type="entry name" value="Cytochrome c-like domain"/>
    <property type="match status" value="2"/>
</dbReference>
<dbReference type="EMBL" id="UINC01009192">
    <property type="protein sequence ID" value="SVA41247.1"/>
    <property type="molecule type" value="Genomic_DNA"/>
</dbReference>
<keyword evidence="3" id="KW-0479">Metal-binding</keyword>
<dbReference type="PANTHER" id="PTHR30600">
    <property type="entry name" value="CYTOCHROME C PEROXIDASE-RELATED"/>
    <property type="match status" value="1"/>
</dbReference>
<dbReference type="InterPro" id="IPR051395">
    <property type="entry name" value="Cytochrome_c_Peroxidase/MauG"/>
</dbReference>